<feature type="compositionally biased region" description="Low complexity" evidence="2">
    <location>
        <begin position="756"/>
        <end position="774"/>
    </location>
</feature>
<sequence>MVIGATVGASLRSAIGSTITQFGRLGQAVADSEQQQAAALKDSARLDKLNLQVQGYRRLGREVLEAGRAHRDAQEKVKGLAREIAATETPTKKQEAALAAARREVVRTAAAEDAKRQRLVALRGELNAAGVDTRNLAQAERKLAADIAQAKSRVDQAAASVDRLGDAMARAEKRKEIGAELRNQALKVGAAYLALKQPLDQEGDFEHQLRSFGNTAGMTGEELEGVRRKIRGMSMDVNQSNSALLSGIEVLVGKGLGAKEALMASTAIGRAATATGASMEDMSNLSYNVLSNLHVPVEKLGQALDIMAQAGKEGGFELRDMAREFPQLTSAAAALGWTGTEAVASLGAALQVAMKGASDPSTAANNLANFLAKIASPETVDKFSKLGIDIKEALAEGVAVGQNPMEVVMQQIAEATGADLGKAMEGAFDANGKLIEGAAEQIAGRFGLGQLFGDRQVQDFLAPMLANYGQYLEIKKASLGATGVVDQDFANMTKTYNESTKRMGLAFDKLTGSIGKSILPMVTPVINVLADGVDALANFADDMPMVTGGLVALAGGFMLVKSATLIGRYALTYYRGGIGAVVRETIGVGRASAAAATGVGRVGSAAAGSGSRIGAMIGRLRQYTAAANSAATASGRLSRAQGGIGDALGGGGIGKALRFGGKALGGVGLALSAAGAAGDLMDPNLSASEKGAAGGNLAGGLAGMAAGAAIGSVVPVIGTALGAVIGGALGSFGGEMLGGWLFKDKDKSGERKDESPASAEAAGGAGGAAQSAAGAPQTVSIGPFNIYATPGQDVRELAEQVAQLIMRQQRAALAD</sequence>
<keyword evidence="1" id="KW-1188">Viral release from host cell</keyword>
<gene>
    <name evidence="4" type="ORF">KL86APRO_12514</name>
</gene>
<evidence type="ECO:0000313" key="4">
    <source>
        <dbReference type="EMBL" id="SBW09095.1"/>
    </source>
</evidence>
<dbReference type="Pfam" id="PF10145">
    <property type="entry name" value="PhageMin_Tail"/>
    <property type="match status" value="1"/>
</dbReference>
<dbReference type="NCBIfam" id="TIGR01760">
    <property type="entry name" value="tape_meas_TP901"/>
    <property type="match status" value="1"/>
</dbReference>
<dbReference type="EMBL" id="FLUO01000001">
    <property type="protein sequence ID" value="SBW09095.1"/>
    <property type="molecule type" value="Genomic_DNA"/>
</dbReference>
<feature type="region of interest" description="Disordered" evidence="2">
    <location>
        <begin position="745"/>
        <end position="774"/>
    </location>
</feature>
<organism evidence="4">
    <name type="scientific">uncultured Alphaproteobacteria bacterium</name>
    <dbReference type="NCBI Taxonomy" id="91750"/>
    <lineage>
        <taxon>Bacteria</taxon>
        <taxon>Pseudomonadati</taxon>
        <taxon>Pseudomonadota</taxon>
        <taxon>Alphaproteobacteria</taxon>
        <taxon>environmental samples</taxon>
    </lineage>
</organism>
<dbReference type="PANTHER" id="PTHR37813:SF1">
    <property type="entry name" value="FELS-2 PROPHAGE PROTEIN"/>
    <property type="match status" value="1"/>
</dbReference>
<reference evidence="4" key="1">
    <citation type="submission" date="2016-04" db="EMBL/GenBank/DDBJ databases">
        <authorList>
            <person name="Evans L.H."/>
            <person name="Alamgir A."/>
            <person name="Owens N."/>
            <person name="Weber N.D."/>
            <person name="Virtaneva K."/>
            <person name="Barbian K."/>
            <person name="Babar A."/>
            <person name="Rosenke K."/>
        </authorList>
    </citation>
    <scope>NUCLEOTIDE SEQUENCE</scope>
    <source>
        <strain evidence="4">86</strain>
    </source>
</reference>
<evidence type="ECO:0000256" key="1">
    <source>
        <dbReference type="ARBA" id="ARBA00022612"/>
    </source>
</evidence>
<evidence type="ECO:0000259" key="3">
    <source>
        <dbReference type="Pfam" id="PF10145"/>
    </source>
</evidence>
<dbReference type="AlphaFoldDB" id="A0A212KC44"/>
<evidence type="ECO:0000256" key="2">
    <source>
        <dbReference type="SAM" id="MobiDB-lite"/>
    </source>
</evidence>
<proteinExistence type="predicted"/>
<accession>A0A212KC44</accession>
<feature type="domain" description="Phage tail tape measure protein" evidence="3">
    <location>
        <begin position="228"/>
        <end position="417"/>
    </location>
</feature>
<feature type="compositionally biased region" description="Basic and acidic residues" evidence="2">
    <location>
        <begin position="745"/>
        <end position="755"/>
    </location>
</feature>
<name>A0A212KC44_9PROT</name>
<protein>
    <recommendedName>
        <fullName evidence="3">Phage tail tape measure protein domain-containing protein</fullName>
    </recommendedName>
</protein>
<dbReference type="InterPro" id="IPR010090">
    <property type="entry name" value="Phage_tape_meas"/>
</dbReference>
<dbReference type="PANTHER" id="PTHR37813">
    <property type="entry name" value="FELS-2 PROPHAGE PROTEIN"/>
    <property type="match status" value="1"/>
</dbReference>